<accession>A0A506U6T1</accession>
<evidence type="ECO:0000256" key="2">
    <source>
        <dbReference type="SAM" id="Phobius"/>
    </source>
</evidence>
<dbReference type="Pfam" id="PF24346">
    <property type="entry name" value="DUF7507"/>
    <property type="match status" value="5"/>
</dbReference>
<evidence type="ECO:0000313" key="5">
    <source>
        <dbReference type="EMBL" id="TPW29056.1"/>
    </source>
</evidence>
<evidence type="ECO:0000313" key="6">
    <source>
        <dbReference type="Proteomes" id="UP000318801"/>
    </source>
</evidence>
<dbReference type="OrthoDB" id="9773411at2"/>
<dbReference type="InterPro" id="IPR055354">
    <property type="entry name" value="DUF7507"/>
</dbReference>
<dbReference type="Pfam" id="PF01345">
    <property type="entry name" value="DUF11"/>
    <property type="match status" value="1"/>
</dbReference>
<feature type="transmembrane region" description="Helical" evidence="2">
    <location>
        <begin position="58"/>
        <end position="81"/>
    </location>
</feature>
<feature type="domain" description="DUF7507" evidence="4">
    <location>
        <begin position="402"/>
        <end position="499"/>
    </location>
</feature>
<sequence>MPAAFSRPFECWSWGHSFMTLKRFMFPGQPVRGDGPARACARPPSCAVRRRESVDLSIVAVFFAVLLVTLAVCFSAARVMAQDVPTLSCDSDSQIFNTGFNPASGQKIMSGPDTYWEVSNRIAPYSGAVPPASLNYQRAVIVNNPVGIWAKALKRNTNWISYRNDGLQEPGNAAANNRESKYYKDVFFRYRFNIADGIDPNAFSLDMNFQADDVVYQVWVNDRAQNVHSPYGANPYNNDNYSSGKYTNGKLEGAFRQGANEIVVQVKTRPAHIGLQAYFAGNAGICKASISVENQATFSDANRNGLADAGETIKYDVPVKNTGSLDLTGLSVSNPPVESMNPSQIGSLPIEQDGVSHGSYSLTQADIDAGKVHAEATVSGRDSRGNTISGKAAADTVLPRKAALEIKKEVSGGGADFYPGASLSYKVTVTNTGNLTLSNVTLTDKTLDAPLVAKGGFDGRMKPKDVVELTGSYTPSQAEIDKGSLTNVVDVTATTPPGAGSNGGNQISARAEATTRFPVDAGIKVLKTGTLDDANGNGLYDVGETINYLITVTNTGGVTLRNILPEDTLKRDDGTTQKIALTPATPQVLAPKDHVEFRARYEVTQHDIDAGGMTNTVIASGTPPGDDTPPVSDGDEARIGDPNNHAAIDGVLKGTLEDANENGMGDEGETVTFTMDVTNTGETTLESVNVRPALAGLEMTASETTLGPKETTHFTGTYKLAAKDAEDGRLLNQAIPAGKKTGGEEVTGELSKVEITWASPSTLVTRKSGTFNDVDGDGFASEGDIISYAIAVTNEGGQRIENVKPVDDGVVLPGGQKGSGTLERFSPASATLGPGETVTFRADYRLSLSDVDLAAGDPQGIVNKATATGASGQQKVPAKPGSATVVLPDLAPSEISLTKQAGVTQIRRGDRAPFTITITNNAKNEVSDLSVEDMLPAGFRYTADSVTLNGEAVKPVISGRSIRVDKITVGSGETAYLRLSMTALPTLAPGDYANKANVFDRFGRRLALEARAKVTVMPDPVFDCGDIIGRVFDDRNGDGYFDKGDPGIPGARVATVTGTLITTDKHGRFHVACADLPDQQIGSNYILKLDERSLPTGYRLTSENPRVVRLTAGKMTSINFGVSAGHAVNFDILPEAFTADTALLKGEWQHGIDQLIATLSKSPARLRVTYHTVSTDLLADQRLAAVSRAIDARWTAVGAPYELDLSTRKQVSQ</sequence>
<feature type="domain" description="DUF11" evidence="3">
    <location>
        <begin position="895"/>
        <end position="998"/>
    </location>
</feature>
<dbReference type="InterPro" id="IPR013783">
    <property type="entry name" value="Ig-like_fold"/>
</dbReference>
<reference evidence="5 6" key="1">
    <citation type="submission" date="2019-06" db="EMBL/GenBank/DDBJ databases">
        <authorList>
            <person name="Li M."/>
        </authorList>
    </citation>
    <scope>NUCLEOTIDE SEQUENCE [LARGE SCALE GENOMIC DNA]</scope>
    <source>
        <strain evidence="5 6">BGMRC2036</strain>
    </source>
</reference>
<dbReference type="EMBL" id="VHLG01000010">
    <property type="protein sequence ID" value="TPW29056.1"/>
    <property type="molecule type" value="Genomic_DNA"/>
</dbReference>
<dbReference type="InterPro" id="IPR001434">
    <property type="entry name" value="OmcB-like_DUF11"/>
</dbReference>
<keyword evidence="2" id="KW-0812">Transmembrane</keyword>
<evidence type="ECO:0000259" key="3">
    <source>
        <dbReference type="Pfam" id="PF01345"/>
    </source>
</evidence>
<keyword evidence="6" id="KW-1185">Reference proteome</keyword>
<dbReference type="InterPro" id="IPR047589">
    <property type="entry name" value="DUF11_rpt"/>
</dbReference>
<dbReference type="InterPro" id="IPR051172">
    <property type="entry name" value="Chlamydia_OmcB"/>
</dbReference>
<evidence type="ECO:0000259" key="4">
    <source>
        <dbReference type="Pfam" id="PF24346"/>
    </source>
</evidence>
<protein>
    <submittedName>
        <fullName evidence="5">DUF11 domain-containing protein</fullName>
    </submittedName>
</protein>
<gene>
    <name evidence="5" type="ORF">FJU08_14450</name>
</gene>
<keyword evidence="2" id="KW-0472">Membrane</keyword>
<proteinExistence type="predicted"/>
<evidence type="ECO:0000256" key="1">
    <source>
        <dbReference type="SAM" id="MobiDB-lite"/>
    </source>
</evidence>
<feature type="region of interest" description="Disordered" evidence="1">
    <location>
        <begin position="613"/>
        <end position="644"/>
    </location>
</feature>
<feature type="domain" description="DUF7507" evidence="4">
    <location>
        <begin position="522"/>
        <end position="628"/>
    </location>
</feature>
<organism evidence="5 6">
    <name type="scientific">Martelella alba</name>
    <dbReference type="NCBI Taxonomy" id="2590451"/>
    <lineage>
        <taxon>Bacteria</taxon>
        <taxon>Pseudomonadati</taxon>
        <taxon>Pseudomonadota</taxon>
        <taxon>Alphaproteobacteria</taxon>
        <taxon>Hyphomicrobiales</taxon>
        <taxon>Aurantimonadaceae</taxon>
        <taxon>Martelella</taxon>
    </lineage>
</organism>
<dbReference type="PANTHER" id="PTHR34819">
    <property type="entry name" value="LARGE CYSTEINE-RICH PERIPLASMIC PROTEIN OMCB"/>
    <property type="match status" value="1"/>
</dbReference>
<dbReference type="PANTHER" id="PTHR34819:SF4">
    <property type="entry name" value="LARGE CYSTEINE-RICH PERIPLASMIC PROTEIN OMCB"/>
    <property type="match status" value="1"/>
</dbReference>
<keyword evidence="2" id="KW-1133">Transmembrane helix</keyword>
<feature type="domain" description="DUF7507" evidence="4">
    <location>
        <begin position="775"/>
        <end position="874"/>
    </location>
</feature>
<dbReference type="SUPFAM" id="SSF117074">
    <property type="entry name" value="Hypothetical protein PA1324"/>
    <property type="match status" value="1"/>
</dbReference>
<comment type="caution">
    <text evidence="5">The sequence shown here is derived from an EMBL/GenBank/DDBJ whole genome shotgun (WGS) entry which is preliminary data.</text>
</comment>
<dbReference type="Gene3D" id="2.60.40.10">
    <property type="entry name" value="Immunoglobulins"/>
    <property type="match status" value="1"/>
</dbReference>
<feature type="domain" description="DUF7507" evidence="4">
    <location>
        <begin position="659"/>
        <end position="747"/>
    </location>
</feature>
<name>A0A506U6T1_9HYPH</name>
<dbReference type="NCBIfam" id="TIGR01451">
    <property type="entry name" value="B_ant_repeat"/>
    <property type="match status" value="3"/>
</dbReference>
<dbReference type="AlphaFoldDB" id="A0A506U6T1"/>
<feature type="domain" description="DUF7507" evidence="4">
    <location>
        <begin position="290"/>
        <end position="389"/>
    </location>
</feature>
<dbReference type="Proteomes" id="UP000318801">
    <property type="component" value="Unassembled WGS sequence"/>
</dbReference>